<dbReference type="Gene3D" id="1.10.1740.10">
    <property type="match status" value="1"/>
</dbReference>
<dbReference type="Gene3D" id="1.10.10.10">
    <property type="entry name" value="Winged helix-like DNA-binding domain superfamily/Winged helix DNA-binding domain"/>
    <property type="match status" value="1"/>
</dbReference>
<dbReference type="Pfam" id="PF08281">
    <property type="entry name" value="Sigma70_r4_2"/>
    <property type="match status" value="1"/>
</dbReference>
<dbReference type="PATRIC" id="fig|1117379.3.peg.1087"/>
<evidence type="ECO:0000313" key="7">
    <source>
        <dbReference type="EMBL" id="EKN70420.1"/>
    </source>
</evidence>
<evidence type="ECO:0000256" key="4">
    <source>
        <dbReference type="ARBA" id="ARBA00023163"/>
    </source>
</evidence>
<dbReference type="AlphaFoldDB" id="K6CGZ0"/>
<keyword evidence="2" id="KW-0805">Transcription regulation</keyword>
<evidence type="ECO:0000256" key="1">
    <source>
        <dbReference type="ARBA" id="ARBA00010641"/>
    </source>
</evidence>
<dbReference type="NCBIfam" id="TIGR02937">
    <property type="entry name" value="sigma70-ECF"/>
    <property type="match status" value="1"/>
</dbReference>
<dbReference type="eggNOG" id="COG1595">
    <property type="taxonomic scope" value="Bacteria"/>
</dbReference>
<evidence type="ECO:0000313" key="8">
    <source>
        <dbReference type="Proteomes" id="UP000006316"/>
    </source>
</evidence>
<dbReference type="InterPro" id="IPR013325">
    <property type="entry name" value="RNA_pol_sigma_r2"/>
</dbReference>
<dbReference type="InterPro" id="IPR014284">
    <property type="entry name" value="RNA_pol_sigma-70_dom"/>
</dbReference>
<dbReference type="Proteomes" id="UP000006316">
    <property type="component" value="Unassembled WGS sequence"/>
</dbReference>
<dbReference type="PANTHER" id="PTHR43133">
    <property type="entry name" value="RNA POLYMERASE ECF-TYPE SIGMA FACTO"/>
    <property type="match status" value="1"/>
</dbReference>
<dbReference type="STRING" id="1117379.BABA_05211"/>
<comment type="similarity">
    <text evidence="1">Belongs to the sigma-70 factor family. ECF subfamily.</text>
</comment>
<protein>
    <submittedName>
        <fullName evidence="7">ECF subfamily RNA polymerase sigma-70 factor</fullName>
    </submittedName>
</protein>
<evidence type="ECO:0000256" key="2">
    <source>
        <dbReference type="ARBA" id="ARBA00023015"/>
    </source>
</evidence>
<evidence type="ECO:0000259" key="6">
    <source>
        <dbReference type="Pfam" id="PF08281"/>
    </source>
</evidence>
<dbReference type="GO" id="GO:0003677">
    <property type="term" value="F:DNA binding"/>
    <property type="evidence" value="ECO:0007669"/>
    <property type="project" value="InterPro"/>
</dbReference>
<feature type="domain" description="RNA polymerase sigma factor 70 region 4 type 2" evidence="6">
    <location>
        <begin position="132"/>
        <end position="183"/>
    </location>
</feature>
<dbReference type="InterPro" id="IPR039425">
    <property type="entry name" value="RNA_pol_sigma-70-like"/>
</dbReference>
<dbReference type="GO" id="GO:0006352">
    <property type="term" value="P:DNA-templated transcription initiation"/>
    <property type="evidence" value="ECO:0007669"/>
    <property type="project" value="InterPro"/>
</dbReference>
<keyword evidence="3" id="KW-0731">Sigma factor</keyword>
<evidence type="ECO:0000256" key="3">
    <source>
        <dbReference type="ARBA" id="ARBA00023082"/>
    </source>
</evidence>
<keyword evidence="4" id="KW-0804">Transcription</keyword>
<dbReference type="InterPro" id="IPR013249">
    <property type="entry name" value="RNA_pol_sigma70_r4_t2"/>
</dbReference>
<dbReference type="Pfam" id="PF04542">
    <property type="entry name" value="Sigma70_r2"/>
    <property type="match status" value="1"/>
</dbReference>
<dbReference type="InterPro" id="IPR007627">
    <property type="entry name" value="RNA_pol_sigma70_r2"/>
</dbReference>
<dbReference type="PANTHER" id="PTHR43133:SF60">
    <property type="entry name" value="RNA POLYMERASE SIGMA FACTOR SIGV"/>
    <property type="match status" value="1"/>
</dbReference>
<dbReference type="SUPFAM" id="SSF88946">
    <property type="entry name" value="Sigma2 domain of RNA polymerase sigma factors"/>
    <property type="match status" value="1"/>
</dbReference>
<dbReference type="GO" id="GO:0016987">
    <property type="term" value="F:sigma factor activity"/>
    <property type="evidence" value="ECO:0007669"/>
    <property type="project" value="UniProtKB-KW"/>
</dbReference>
<feature type="domain" description="RNA polymerase sigma-70 region 2" evidence="5">
    <location>
        <begin position="33"/>
        <end position="99"/>
    </location>
</feature>
<gene>
    <name evidence="7" type="ORF">BABA_05211</name>
</gene>
<accession>K6CGZ0</accession>
<sequence>MIIEEASGGSMDNDKRLIIKIKRNASDAAANELISKYYKEMYAFVYKQTLDTELSLDLTQEIFIIVLKSIHNYDSKKAAFRTWLYKLASNRLIDYYRSKNYKEAQRVEPIEDYEFEDEYDMTISLEYREDFEKVTALVNELDPSSQQIIRLKLFGEYTFQEIALIEMIPESTVKTKYYAALKLIRKGMEVHHG</sequence>
<dbReference type="EMBL" id="AJLS01000038">
    <property type="protein sequence ID" value="EKN70420.1"/>
    <property type="molecule type" value="Genomic_DNA"/>
</dbReference>
<evidence type="ECO:0000259" key="5">
    <source>
        <dbReference type="Pfam" id="PF04542"/>
    </source>
</evidence>
<name>K6CGZ0_9BACI</name>
<keyword evidence="8" id="KW-1185">Reference proteome</keyword>
<reference evidence="7 8" key="1">
    <citation type="journal article" date="2012" name="Front. Microbiol.">
        <title>Redundancy and modularity in membrane-associated dissimilatory nitrate reduction in Bacillus.</title>
        <authorList>
            <person name="Heylen K."/>
            <person name="Keltjens J."/>
        </authorList>
    </citation>
    <scope>NUCLEOTIDE SEQUENCE [LARGE SCALE GENOMIC DNA]</scope>
    <source>
        <strain evidence="8">LMG 21833T</strain>
    </source>
</reference>
<proteinExistence type="inferred from homology"/>
<dbReference type="InterPro" id="IPR036388">
    <property type="entry name" value="WH-like_DNA-bd_sf"/>
</dbReference>
<dbReference type="SUPFAM" id="SSF88659">
    <property type="entry name" value="Sigma3 and sigma4 domains of RNA polymerase sigma factors"/>
    <property type="match status" value="1"/>
</dbReference>
<dbReference type="InterPro" id="IPR013324">
    <property type="entry name" value="RNA_pol_sigma_r3/r4-like"/>
</dbReference>
<organism evidence="7 8">
    <name type="scientific">Neobacillus bataviensis LMG 21833</name>
    <dbReference type="NCBI Taxonomy" id="1117379"/>
    <lineage>
        <taxon>Bacteria</taxon>
        <taxon>Bacillati</taxon>
        <taxon>Bacillota</taxon>
        <taxon>Bacilli</taxon>
        <taxon>Bacillales</taxon>
        <taxon>Bacillaceae</taxon>
        <taxon>Neobacillus</taxon>
    </lineage>
</organism>
<comment type="caution">
    <text evidence="7">The sequence shown here is derived from an EMBL/GenBank/DDBJ whole genome shotgun (WGS) entry which is preliminary data.</text>
</comment>